<evidence type="ECO:0000313" key="1">
    <source>
        <dbReference type="EMBL" id="KAH7541784.1"/>
    </source>
</evidence>
<dbReference type="PANTHER" id="PTHR47926:SF370">
    <property type="entry name" value="DYW DOMAIN-CONTAINING PROTEIN"/>
    <property type="match status" value="1"/>
</dbReference>
<evidence type="ECO:0000313" key="2">
    <source>
        <dbReference type="Proteomes" id="UP000813462"/>
    </source>
</evidence>
<name>A0A978VSI9_ZIZJJ</name>
<proteinExistence type="predicted"/>
<dbReference type="EMBL" id="JAEACU010000002">
    <property type="protein sequence ID" value="KAH7541784.1"/>
    <property type="molecule type" value="Genomic_DNA"/>
</dbReference>
<protein>
    <submittedName>
        <fullName evidence="1">Uncharacterized protein</fullName>
    </submittedName>
</protein>
<dbReference type="Pfam" id="PF20431">
    <property type="entry name" value="E_motif"/>
    <property type="match status" value="1"/>
</dbReference>
<dbReference type="GO" id="GO:0003723">
    <property type="term" value="F:RNA binding"/>
    <property type="evidence" value="ECO:0007669"/>
    <property type="project" value="InterPro"/>
</dbReference>
<dbReference type="Gene3D" id="1.25.40.10">
    <property type="entry name" value="Tetratricopeptide repeat domain"/>
    <property type="match status" value="1"/>
</dbReference>
<dbReference type="GO" id="GO:0009451">
    <property type="term" value="P:RNA modification"/>
    <property type="evidence" value="ECO:0007669"/>
    <property type="project" value="InterPro"/>
</dbReference>
<dbReference type="PANTHER" id="PTHR47926">
    <property type="entry name" value="PENTATRICOPEPTIDE REPEAT-CONTAINING PROTEIN"/>
    <property type="match status" value="1"/>
</dbReference>
<comment type="caution">
    <text evidence="1">The sequence shown here is derived from an EMBL/GenBank/DDBJ whole genome shotgun (WGS) entry which is preliminary data.</text>
</comment>
<dbReference type="Proteomes" id="UP000813462">
    <property type="component" value="Unassembled WGS sequence"/>
</dbReference>
<dbReference type="InterPro" id="IPR046848">
    <property type="entry name" value="E_motif"/>
</dbReference>
<gene>
    <name evidence="1" type="ORF">FEM48_Zijuj02G0004400</name>
</gene>
<organism evidence="1 2">
    <name type="scientific">Ziziphus jujuba var. spinosa</name>
    <dbReference type="NCBI Taxonomy" id="714518"/>
    <lineage>
        <taxon>Eukaryota</taxon>
        <taxon>Viridiplantae</taxon>
        <taxon>Streptophyta</taxon>
        <taxon>Embryophyta</taxon>
        <taxon>Tracheophyta</taxon>
        <taxon>Spermatophyta</taxon>
        <taxon>Magnoliopsida</taxon>
        <taxon>eudicotyledons</taxon>
        <taxon>Gunneridae</taxon>
        <taxon>Pentapetalae</taxon>
        <taxon>rosids</taxon>
        <taxon>fabids</taxon>
        <taxon>Rosales</taxon>
        <taxon>Rhamnaceae</taxon>
        <taxon>Paliureae</taxon>
        <taxon>Ziziphus</taxon>
    </lineage>
</organism>
<dbReference type="InterPro" id="IPR011990">
    <property type="entry name" value="TPR-like_helical_dom_sf"/>
</dbReference>
<accession>A0A978VSI9</accession>
<sequence length="161" mass="17570">MAGYSQNGQGRKEIEIFGNILKTDCLPDHISYISVLSGCSYSGLAKNLIDGMPFKLNAGVWGAPLGACQMHHNSKLAEFAVKILLELDAEDSGSHVLPANIYSDSGKLEAFADVTKMMKEKGVQKNPGCSWTEVDNRVHVFIEDDTNHPQIKDVYIIGADN</sequence>
<reference evidence="1" key="1">
    <citation type="journal article" date="2021" name="Front. Plant Sci.">
        <title>Chromosome-Scale Genome Assembly for Chinese Sour Jujube and Insights Into Its Genome Evolution and Domestication Signature.</title>
        <authorList>
            <person name="Shen L.-Y."/>
            <person name="Luo H."/>
            <person name="Wang X.-L."/>
            <person name="Wang X.-M."/>
            <person name="Qiu X.-J."/>
            <person name="Liu H."/>
            <person name="Zhou S.-S."/>
            <person name="Jia K.-H."/>
            <person name="Nie S."/>
            <person name="Bao Y.-T."/>
            <person name="Zhang R.-G."/>
            <person name="Yun Q.-Z."/>
            <person name="Chai Y.-H."/>
            <person name="Lu J.-Y."/>
            <person name="Li Y."/>
            <person name="Zhao S.-W."/>
            <person name="Mao J.-F."/>
            <person name="Jia S.-G."/>
            <person name="Mao Y.-M."/>
        </authorList>
    </citation>
    <scope>NUCLEOTIDE SEQUENCE</scope>
    <source>
        <strain evidence="1">AT0</strain>
        <tissue evidence="1">Leaf</tissue>
    </source>
</reference>
<dbReference type="InterPro" id="IPR046960">
    <property type="entry name" value="PPR_At4g14850-like_plant"/>
</dbReference>
<dbReference type="AlphaFoldDB" id="A0A978VSI9"/>